<evidence type="ECO:0000256" key="5">
    <source>
        <dbReference type="ARBA" id="ARBA00022679"/>
    </source>
</evidence>
<comment type="catalytic activity">
    <reaction evidence="1">
        <text>[(1-&gt;4)-alpha-D-glucosyl](n) + ADP-alpha-D-glucose = [(1-&gt;4)-alpha-D-glucosyl](n+1) + ADP + H(+)</text>
        <dbReference type="Rhea" id="RHEA:18189"/>
        <dbReference type="Rhea" id="RHEA-COMP:9584"/>
        <dbReference type="Rhea" id="RHEA-COMP:9587"/>
        <dbReference type="ChEBI" id="CHEBI:15378"/>
        <dbReference type="ChEBI" id="CHEBI:15444"/>
        <dbReference type="ChEBI" id="CHEBI:57498"/>
        <dbReference type="ChEBI" id="CHEBI:456216"/>
        <dbReference type="EC" id="2.4.1.21"/>
    </reaction>
</comment>
<dbReference type="HAMAP" id="MF_00484">
    <property type="entry name" value="Glycogen_synth"/>
    <property type="match status" value="1"/>
</dbReference>
<feature type="domain" description="Glycosyl transferase family 1" evidence="6">
    <location>
        <begin position="286"/>
        <end position="454"/>
    </location>
</feature>
<sequence>MKILFASSEAIPLIKTGGLADVSGSLPIALNEQGLDTRLILPAYPGTQEHLVEVKELTSLNLIGCPKPVRILKGILKDKNLTVYLIDAPGLLDRIGNPYSSPEGNDWPDNAERFCAFSRAVAVLALGLGNTGWKPDVVHCNDWQTALVPALLSVQKNRPGTVFTIHNLSYQGLFPKQAFDRLELPEVFWSPDSLEFYGKMSFIKGGLVYADQITTVSPSYKNEICTREFGYGLEGILKDRKNNLHGILNGVDYSIWNPEHDPLIKKNFSSTSFTMNKLDNKKELQKQFSLPLNSNAAMIGLVGRLVEQKGIDLVLDILKELLQLDVQLVILGTGEPTYEQSLLMIQQEHPEKLGVQIGYNEQMAHLIEAGADIFLMPSRFEPCGLNQIYSLRYATIPIVRKTGGLADTVVDTTDTTINNDTATGFVFQQANSAALLTTIKRALSLYSNRTSWRKLMRNAMHQEFSWASSAKDYSKVYKLTTQ</sequence>
<dbReference type="InterPro" id="IPR011835">
    <property type="entry name" value="GS/SS"/>
</dbReference>
<dbReference type="PANTHER" id="PTHR45825">
    <property type="entry name" value="GRANULE-BOUND STARCH SYNTHASE 1, CHLOROPLASTIC/AMYLOPLASTIC"/>
    <property type="match status" value="1"/>
</dbReference>
<feature type="domain" description="Starch synthase catalytic" evidence="7">
    <location>
        <begin position="2"/>
        <end position="238"/>
    </location>
</feature>
<dbReference type="InterPro" id="IPR013534">
    <property type="entry name" value="Starch_synth_cat_dom"/>
</dbReference>
<dbReference type="NCBIfam" id="TIGR02095">
    <property type="entry name" value="glgA"/>
    <property type="match status" value="1"/>
</dbReference>
<organism evidence="8">
    <name type="scientific">hydrothermal vent metagenome</name>
    <dbReference type="NCBI Taxonomy" id="652676"/>
    <lineage>
        <taxon>unclassified sequences</taxon>
        <taxon>metagenomes</taxon>
        <taxon>ecological metagenomes</taxon>
    </lineage>
</organism>
<evidence type="ECO:0000256" key="2">
    <source>
        <dbReference type="ARBA" id="ARBA00010281"/>
    </source>
</evidence>
<protein>
    <recommendedName>
        <fullName evidence="3">starch synthase</fullName>
        <ecNumber evidence="3">2.4.1.21</ecNumber>
    </recommendedName>
</protein>
<reference evidence="8" key="1">
    <citation type="submission" date="2018-06" db="EMBL/GenBank/DDBJ databases">
        <authorList>
            <person name="Zhirakovskaya E."/>
        </authorList>
    </citation>
    <scope>NUCLEOTIDE SEQUENCE</scope>
</reference>
<dbReference type="NCBIfam" id="NF001899">
    <property type="entry name" value="PRK00654.1-2"/>
    <property type="match status" value="1"/>
</dbReference>
<dbReference type="EMBL" id="UOFL01000043">
    <property type="protein sequence ID" value="VAW73324.1"/>
    <property type="molecule type" value="Genomic_DNA"/>
</dbReference>
<evidence type="ECO:0000313" key="8">
    <source>
        <dbReference type="EMBL" id="VAW73324.1"/>
    </source>
</evidence>
<dbReference type="CDD" id="cd03791">
    <property type="entry name" value="GT5_Glycogen_synthase_DULL1-like"/>
    <property type="match status" value="1"/>
</dbReference>
<dbReference type="Pfam" id="PF08323">
    <property type="entry name" value="Glyco_transf_5"/>
    <property type="match status" value="1"/>
</dbReference>
<keyword evidence="5 8" id="KW-0808">Transferase</keyword>
<dbReference type="Pfam" id="PF00534">
    <property type="entry name" value="Glycos_transf_1"/>
    <property type="match status" value="1"/>
</dbReference>
<proteinExistence type="inferred from homology"/>
<name>A0A3B0YWM4_9ZZZZ</name>
<comment type="similarity">
    <text evidence="2">Belongs to the glycosyltransferase 1 family. Bacterial/plant glycogen synthase subfamily.</text>
</comment>
<dbReference type="Gene3D" id="3.40.50.2000">
    <property type="entry name" value="Glycogen Phosphorylase B"/>
    <property type="match status" value="2"/>
</dbReference>
<dbReference type="GO" id="GO:0004373">
    <property type="term" value="F:alpha-1,4-glucan glucosyltransferase (UDP-glucose donor) activity"/>
    <property type="evidence" value="ECO:0007669"/>
    <property type="project" value="InterPro"/>
</dbReference>
<dbReference type="SUPFAM" id="SSF53756">
    <property type="entry name" value="UDP-Glycosyltransferase/glycogen phosphorylase"/>
    <property type="match status" value="1"/>
</dbReference>
<keyword evidence="4 8" id="KW-0328">Glycosyltransferase</keyword>
<dbReference type="AlphaFoldDB" id="A0A3B0YWM4"/>
<accession>A0A3B0YWM4</accession>
<dbReference type="PANTHER" id="PTHR45825:SF11">
    <property type="entry name" value="ALPHA AMYLASE DOMAIN-CONTAINING PROTEIN"/>
    <property type="match status" value="1"/>
</dbReference>
<evidence type="ECO:0000256" key="3">
    <source>
        <dbReference type="ARBA" id="ARBA00012588"/>
    </source>
</evidence>
<evidence type="ECO:0000256" key="4">
    <source>
        <dbReference type="ARBA" id="ARBA00022676"/>
    </source>
</evidence>
<dbReference type="GO" id="GO:0009011">
    <property type="term" value="F:alpha-1,4-glucan glucosyltransferase (ADP-glucose donor) activity"/>
    <property type="evidence" value="ECO:0007669"/>
    <property type="project" value="UniProtKB-EC"/>
</dbReference>
<dbReference type="InterPro" id="IPR001296">
    <property type="entry name" value="Glyco_trans_1"/>
</dbReference>
<evidence type="ECO:0000259" key="6">
    <source>
        <dbReference type="Pfam" id="PF00534"/>
    </source>
</evidence>
<evidence type="ECO:0000259" key="7">
    <source>
        <dbReference type="Pfam" id="PF08323"/>
    </source>
</evidence>
<dbReference type="EC" id="2.4.1.21" evidence="3"/>
<gene>
    <name evidence="8" type="ORF">MNBD_GAMMA12-3320</name>
</gene>
<evidence type="ECO:0000256" key="1">
    <source>
        <dbReference type="ARBA" id="ARBA00001478"/>
    </source>
</evidence>